<gene>
    <name evidence="1" type="ORF">TRL7639_02524</name>
</gene>
<evidence type="ECO:0000313" key="2">
    <source>
        <dbReference type="Proteomes" id="UP000193077"/>
    </source>
</evidence>
<organism evidence="1 2">
    <name type="scientific">Falsiruegeria litorea R37</name>
    <dbReference type="NCBI Taxonomy" id="1200284"/>
    <lineage>
        <taxon>Bacteria</taxon>
        <taxon>Pseudomonadati</taxon>
        <taxon>Pseudomonadota</taxon>
        <taxon>Alphaproteobacteria</taxon>
        <taxon>Rhodobacterales</taxon>
        <taxon>Roseobacteraceae</taxon>
        <taxon>Falsiruegeria</taxon>
    </lineage>
</organism>
<accession>A0A1Y5SQS8</accession>
<evidence type="ECO:0000313" key="1">
    <source>
        <dbReference type="EMBL" id="SLN46283.1"/>
    </source>
</evidence>
<dbReference type="RefSeq" id="WP_085795982.1">
    <property type="nucleotide sequence ID" value="NZ_FWFO01000001.1"/>
</dbReference>
<dbReference type="AlphaFoldDB" id="A0A1Y5SQS8"/>
<proteinExistence type="predicted"/>
<name>A0A1Y5SQS8_9RHOB</name>
<protein>
    <recommendedName>
        <fullName evidence="3">Core-binding (CB) domain-containing protein</fullName>
    </recommendedName>
</protein>
<dbReference type="Proteomes" id="UP000193077">
    <property type="component" value="Unassembled WGS sequence"/>
</dbReference>
<dbReference type="OrthoDB" id="7832779at2"/>
<dbReference type="EMBL" id="FWFO01000001">
    <property type="protein sequence ID" value="SLN46283.1"/>
    <property type="molecule type" value="Genomic_DNA"/>
</dbReference>
<sequence length="460" mass="51673">MKTPDYRSKTDILRLQRWDLLIGDPNLAAATVQELRLVDDLLAYLETRGISSMEALSAQEFLKFDARNGSESRLRRLKHAIMAIFPSHPSVLALEEAIRSREAKRRKKSKPKSRRLSKSVEFSQLPSAWRKAFANMDAGFDRNGELPPAKGMMDTHKMKMRQFLFSARAAGLPDDPSPEAVRAYARDLRKRGVAPATLRSSFAAVQKFARYMAADAETLDLLADLVRIYEAEARKAKSKKFEHLQKTGYSPVALIEQAREILQGAEEHGCPRSRHAQRNRAAALALFSVMPVRLADTRFVFGENLFWTGSQYTIETELSKSGYAWTTDIDPRLNVLIDALILRGANPAWLDHMRQACLAEKRSLFINNGGTPVAYGYVSDCWRREVGTGEHIARTVLHTFMGIEMGQAGTDLAMASCGQRNHATAEAYQGEALAMAQRMKGQTELREIADQGELEMFEFK</sequence>
<keyword evidence="2" id="KW-1185">Reference proteome</keyword>
<evidence type="ECO:0008006" key="3">
    <source>
        <dbReference type="Google" id="ProtNLM"/>
    </source>
</evidence>
<reference evidence="1 2" key="1">
    <citation type="submission" date="2017-03" db="EMBL/GenBank/DDBJ databases">
        <authorList>
            <person name="Afonso C.L."/>
            <person name="Miller P.J."/>
            <person name="Scott M.A."/>
            <person name="Spackman E."/>
            <person name="Goraichik I."/>
            <person name="Dimitrov K.M."/>
            <person name="Suarez D.L."/>
            <person name="Swayne D.E."/>
        </authorList>
    </citation>
    <scope>NUCLEOTIDE SEQUENCE [LARGE SCALE GENOMIC DNA]</scope>
    <source>
        <strain evidence="1 2">CECT 7639</strain>
    </source>
</reference>